<dbReference type="PANTHER" id="PTHR13833:SF71">
    <property type="entry name" value="NHL DOMAIN-CONTAINING PROTEIN"/>
    <property type="match status" value="1"/>
</dbReference>
<feature type="domain" description="SMP-30/Gluconolactonase/LRE-like region" evidence="3">
    <location>
        <begin position="178"/>
        <end position="257"/>
    </location>
</feature>
<dbReference type="CDD" id="cd14953">
    <property type="entry name" value="NHL_like_1"/>
    <property type="match status" value="1"/>
</dbReference>
<dbReference type="RefSeq" id="WP_284098924.1">
    <property type="nucleotide sequence ID" value="NZ_JARRAF010000001.1"/>
</dbReference>
<sequence>MAILTGLLIGGAGILPAGGTVPALAGTVGQRPSTPQILQPVLLAGEGIRGWRDGAAGQARFADPYGIAADSAGNLYVADAGDTNRIRRLGADGQVSTLAGGREGFADGKGTAAAFHTPSGLALDATGNLYVADTGNHAIRKISPAGLVTTLAGTGQSGFRDGPARQAQFNGPMAIAVDKQGRVYVADTYNDRIRRIDLDGMVTTLAGGNHPGFADGPGTSARFDTPCGLAVDAQGNVWIADTRNRAIRKLASDGRVSTLAQADKEDEQAPLRRPLAITAGTDGHLYVGEMSHGRLLRFSPQGDLSILIGATAERINRPAGIALGPQGKLYFSDAQSYRVYQASPNPPALSIVRLGPAPTNPLPATQQRWPLAPQNSWHEVVGTLGEVRGKDKGDSRDHLHNGLDIRADVGEKVLAIAGGKVSDPLANWGYDKQGEGMVIDTLGYIHMKVGRDAKGKNLDPARFQPVQDDAGKPRIRIRRGTRFQAGEALGSVNSMAHVHLTLGADNDLRNPLQLGFKGYADKVPPRIEQIALLTPQGKPVGQLNQGTLHLPAKSGALQLVVEASDQVDGNQPQRRLGLYALGYQLLRADGSALPGFELPRMSIEFSHLPADPDAVKFIYAEQSGITVHGSATTRFRYNAHHTLRNGRTEAGSLVLDQLPAGEYLLRIVVKDFAGNEGVRLQRVRLG</sequence>
<proteinExistence type="predicted"/>
<protein>
    <submittedName>
        <fullName evidence="4">SMP-30/gluconolactonase/LRE family protein</fullName>
    </submittedName>
</protein>
<keyword evidence="1" id="KW-0677">Repeat</keyword>
<dbReference type="InterPro" id="IPR013658">
    <property type="entry name" value="SGL"/>
</dbReference>
<gene>
    <name evidence="4" type="ORF">PZA18_01120</name>
</gene>
<accession>A0ABT7DRG0</accession>
<evidence type="ECO:0000259" key="3">
    <source>
        <dbReference type="Pfam" id="PF08450"/>
    </source>
</evidence>
<name>A0ABT7DRG0_9NEIS</name>
<dbReference type="Gene3D" id="2.120.10.30">
    <property type="entry name" value="TolB, C-terminal domain"/>
    <property type="match status" value="2"/>
</dbReference>
<feature type="repeat" description="NHL" evidence="2">
    <location>
        <begin position="223"/>
        <end position="253"/>
    </location>
</feature>
<evidence type="ECO:0000256" key="2">
    <source>
        <dbReference type="PROSITE-ProRule" id="PRU00504"/>
    </source>
</evidence>
<dbReference type="SUPFAM" id="SSF101898">
    <property type="entry name" value="NHL repeat"/>
    <property type="match status" value="1"/>
</dbReference>
<keyword evidence="5" id="KW-1185">Reference proteome</keyword>
<evidence type="ECO:0000256" key="1">
    <source>
        <dbReference type="ARBA" id="ARBA00022737"/>
    </source>
</evidence>
<dbReference type="PROSITE" id="PS51125">
    <property type="entry name" value="NHL"/>
    <property type="match status" value="3"/>
</dbReference>
<feature type="repeat" description="NHL" evidence="2">
    <location>
        <begin position="163"/>
        <end position="199"/>
    </location>
</feature>
<dbReference type="InterPro" id="IPR001258">
    <property type="entry name" value="NHL_repeat"/>
</dbReference>
<dbReference type="PANTHER" id="PTHR13833">
    <property type="match status" value="1"/>
</dbReference>
<dbReference type="InterPro" id="IPR011042">
    <property type="entry name" value="6-blade_b-propeller_TolB-like"/>
</dbReference>
<dbReference type="Proteomes" id="UP001172778">
    <property type="component" value="Unassembled WGS sequence"/>
</dbReference>
<evidence type="ECO:0000313" key="4">
    <source>
        <dbReference type="EMBL" id="MDK2122644.1"/>
    </source>
</evidence>
<reference evidence="4" key="1">
    <citation type="submission" date="2023-03" db="EMBL/GenBank/DDBJ databases">
        <title>Chitinimonas shenzhenensis gen. nov., sp. nov., a novel member of family Burkholderiaceae isolated from activated sludge collected in Shen Zhen, China.</title>
        <authorList>
            <person name="Wang X."/>
        </authorList>
    </citation>
    <scope>NUCLEOTIDE SEQUENCE</scope>
    <source>
        <strain evidence="4">DQS-5</strain>
    </source>
</reference>
<organism evidence="4 5">
    <name type="scientific">Parachitinimonas caeni</name>
    <dbReference type="NCBI Taxonomy" id="3031301"/>
    <lineage>
        <taxon>Bacteria</taxon>
        <taxon>Pseudomonadati</taxon>
        <taxon>Pseudomonadota</taxon>
        <taxon>Betaproteobacteria</taxon>
        <taxon>Neisseriales</taxon>
        <taxon>Chitinibacteraceae</taxon>
        <taxon>Parachitinimonas</taxon>
    </lineage>
</organism>
<dbReference type="InterPro" id="IPR011055">
    <property type="entry name" value="Dup_hybrid_motif"/>
</dbReference>
<dbReference type="Gene3D" id="2.40.10.500">
    <property type="match status" value="1"/>
</dbReference>
<comment type="caution">
    <text evidence="4">The sequence shown here is derived from an EMBL/GenBank/DDBJ whole genome shotgun (WGS) entry which is preliminary data.</text>
</comment>
<feature type="repeat" description="NHL" evidence="2">
    <location>
        <begin position="103"/>
        <end position="145"/>
    </location>
</feature>
<evidence type="ECO:0000313" key="5">
    <source>
        <dbReference type="Proteomes" id="UP001172778"/>
    </source>
</evidence>
<dbReference type="Gene3D" id="2.70.70.10">
    <property type="entry name" value="Glucose Permease (Domain IIA)"/>
    <property type="match status" value="1"/>
</dbReference>
<dbReference type="Pfam" id="PF08450">
    <property type="entry name" value="SGL"/>
    <property type="match status" value="1"/>
</dbReference>
<dbReference type="Pfam" id="PF01436">
    <property type="entry name" value="NHL"/>
    <property type="match status" value="1"/>
</dbReference>
<dbReference type="EMBL" id="JARRAF010000001">
    <property type="protein sequence ID" value="MDK2122644.1"/>
    <property type="molecule type" value="Genomic_DNA"/>
</dbReference>